<organism evidence="1 2">
    <name type="scientific">Euphydryas editha</name>
    <name type="common">Edith's checkerspot</name>
    <dbReference type="NCBI Taxonomy" id="104508"/>
    <lineage>
        <taxon>Eukaryota</taxon>
        <taxon>Metazoa</taxon>
        <taxon>Ecdysozoa</taxon>
        <taxon>Arthropoda</taxon>
        <taxon>Hexapoda</taxon>
        <taxon>Insecta</taxon>
        <taxon>Pterygota</taxon>
        <taxon>Neoptera</taxon>
        <taxon>Endopterygota</taxon>
        <taxon>Lepidoptera</taxon>
        <taxon>Glossata</taxon>
        <taxon>Ditrysia</taxon>
        <taxon>Papilionoidea</taxon>
        <taxon>Nymphalidae</taxon>
        <taxon>Nymphalinae</taxon>
        <taxon>Euphydryas</taxon>
    </lineage>
</organism>
<gene>
    <name evidence="1" type="ORF">EEDITHA_LOCUS15845</name>
</gene>
<dbReference type="Proteomes" id="UP001153954">
    <property type="component" value="Unassembled WGS sequence"/>
</dbReference>
<proteinExistence type="predicted"/>
<dbReference type="SUPFAM" id="SSF53822">
    <property type="entry name" value="Periplasmic binding protein-like I"/>
    <property type="match status" value="1"/>
</dbReference>
<evidence type="ECO:0000313" key="1">
    <source>
        <dbReference type="EMBL" id="CAH2101050.1"/>
    </source>
</evidence>
<comment type="caution">
    <text evidence="1">The sequence shown here is derived from an EMBL/GenBank/DDBJ whole genome shotgun (WGS) entry which is preliminary data.</text>
</comment>
<evidence type="ECO:0000313" key="2">
    <source>
        <dbReference type="Proteomes" id="UP001153954"/>
    </source>
</evidence>
<dbReference type="InterPro" id="IPR028082">
    <property type="entry name" value="Peripla_BP_I"/>
</dbReference>
<name>A0AAU9UNR1_EUPED</name>
<accession>A0AAU9UNR1</accession>
<sequence>MVLAVLELSTEEKKIFNLKTMCHLSGLAVEAPAIAVYQDSVITISYMGIPPAIVSAVLAAARPRSRSWPCWACAPWARARAPSPPPAACTAGAPVERTCRDAVMTALARGALHAAFLAVPTPDAPATWRLHEAGLDELSDVAPPVRRLCAATPSARSLFNLSDSDLARNYYVSSADLVAAQNQTFQTNEILSKELLHCLLSSLGPPPCVTYTDANECPFESRHLVKLVNARALSHSRAALLTLLQLRLNTKELHEITQLARETDPKQAAKQFLAAHPATNVIREVRVAVLLPNTTRRETYDASSLAAAAALAEADLESDWSGTIKFKTEKYDDHCDATRAVQYLHDAPVTGEYDSLSTVAGPACGSVFGDVARQGLEFRLSAYTPQALPTASLALLAAGDARMYSSVFGALFEQLRWRRLAALSEPATRATLAAAYVQADIVVHI</sequence>
<protein>
    <submittedName>
        <fullName evidence="1">Uncharacterized protein</fullName>
    </submittedName>
</protein>
<dbReference type="AlphaFoldDB" id="A0AAU9UNR1"/>
<keyword evidence="2" id="KW-1185">Reference proteome</keyword>
<dbReference type="EMBL" id="CAKOGL010000023">
    <property type="protein sequence ID" value="CAH2101050.1"/>
    <property type="molecule type" value="Genomic_DNA"/>
</dbReference>
<reference evidence="1" key="1">
    <citation type="submission" date="2022-03" db="EMBL/GenBank/DDBJ databases">
        <authorList>
            <person name="Tunstrom K."/>
        </authorList>
    </citation>
    <scope>NUCLEOTIDE SEQUENCE</scope>
</reference>